<evidence type="ECO:0000313" key="5">
    <source>
        <dbReference type="Proteomes" id="UP000256710"/>
    </source>
</evidence>
<evidence type="ECO:0000313" key="4">
    <source>
        <dbReference type="Proteomes" id="UP000255168"/>
    </source>
</evidence>
<proteinExistence type="predicted"/>
<dbReference type="Proteomes" id="UP000255168">
    <property type="component" value="Plasmid II"/>
</dbReference>
<dbReference type="EMBL" id="LT984807">
    <property type="protein sequence ID" value="SPD59521.1"/>
    <property type="molecule type" value="Genomic_DNA"/>
</dbReference>
<name>A0A375HMS0_9BURK</name>
<geneLocation type="plasmid" evidence="4">
    <name>ii</name>
</geneLocation>
<organism evidence="3 4">
    <name type="scientific">Cupriavidus neocaledonicus</name>
    <dbReference type="NCBI Taxonomy" id="1040979"/>
    <lineage>
        <taxon>Bacteria</taxon>
        <taxon>Pseudomonadati</taxon>
        <taxon>Pseudomonadota</taxon>
        <taxon>Betaproteobacteria</taxon>
        <taxon>Burkholderiales</taxon>
        <taxon>Burkholderiaceae</taxon>
        <taxon>Cupriavidus</taxon>
    </lineage>
</organism>
<keyword evidence="3" id="KW-0614">Plasmid</keyword>
<accession>A0A375HMS0</accession>
<sequence>MSLSAPFGAVGAYEGLRRTAIALVYYIPCRAMCKDNASGAHRLRGARDFGMTGRHGPQDACQGRGGSCQGLRGEARRASFSVA</sequence>
<dbReference type="EMBL" id="OFTC01000036">
    <property type="protein sequence ID" value="SOZ38835.1"/>
    <property type="molecule type" value="Genomic_DNA"/>
</dbReference>
<feature type="region of interest" description="Disordered" evidence="1">
    <location>
        <begin position="48"/>
        <end position="83"/>
    </location>
</feature>
<gene>
    <name evidence="2" type="ORF">CBM2605_B130132</name>
    <name evidence="3" type="ORF">CBM2607_MP20173</name>
</gene>
<dbReference type="Proteomes" id="UP000256710">
    <property type="component" value="Unassembled WGS sequence"/>
</dbReference>
<evidence type="ECO:0000313" key="3">
    <source>
        <dbReference type="EMBL" id="SPD59521.1"/>
    </source>
</evidence>
<evidence type="ECO:0000313" key="2">
    <source>
        <dbReference type="EMBL" id="SOZ38835.1"/>
    </source>
</evidence>
<keyword evidence="5" id="KW-1185">Reference proteome</keyword>
<geneLocation type="plasmid" evidence="3">
    <name>II</name>
</geneLocation>
<reference evidence="4 5" key="1">
    <citation type="submission" date="2018-01" db="EMBL/GenBank/DDBJ databases">
        <authorList>
            <person name="Clerissi C."/>
        </authorList>
    </citation>
    <scope>NUCLEOTIDE SEQUENCE [LARGE SCALE GENOMIC DNA]</scope>
    <source>
        <strain evidence="2">Cupriavidus taiwanensis STM 6082</strain>
        <strain evidence="3">Cupriavidus taiwanensis STM 6160</strain>
        <plasmid evidence="3">II</plasmid>
        <plasmid evidence="4">ii</plasmid>
    </source>
</reference>
<protein>
    <submittedName>
        <fullName evidence="3">Uncharacterized protein</fullName>
    </submittedName>
</protein>
<dbReference type="AlphaFoldDB" id="A0A375HMS0"/>
<evidence type="ECO:0000256" key="1">
    <source>
        <dbReference type="SAM" id="MobiDB-lite"/>
    </source>
</evidence>